<evidence type="ECO:0000256" key="7">
    <source>
        <dbReference type="RuleBase" id="RU000671"/>
    </source>
</evidence>
<dbReference type="InterPro" id="IPR023407">
    <property type="entry name" value="Ribosomal_eS27_Zn-bd_dom_sf"/>
</dbReference>
<proteinExistence type="inferred from homology"/>
<dbReference type="AlphaFoldDB" id="M0MIB6"/>
<evidence type="ECO:0000256" key="1">
    <source>
        <dbReference type="ARBA" id="ARBA00010919"/>
    </source>
</evidence>
<dbReference type="GO" id="GO:0008270">
    <property type="term" value="F:zinc ion binding"/>
    <property type="evidence" value="ECO:0007669"/>
    <property type="project" value="UniProtKB-UniRule"/>
</dbReference>
<reference evidence="8 9" key="1">
    <citation type="journal article" date="2014" name="PLoS Genet.">
        <title>Phylogenetically driven sequencing of extremely halophilic archaea reveals strategies for static and dynamic osmo-response.</title>
        <authorList>
            <person name="Becker E.A."/>
            <person name="Seitzer P.M."/>
            <person name="Tritt A."/>
            <person name="Larsen D."/>
            <person name="Krusor M."/>
            <person name="Yao A.I."/>
            <person name="Wu D."/>
            <person name="Madern D."/>
            <person name="Eisen J.A."/>
            <person name="Darling A.E."/>
            <person name="Facciotti M.T."/>
        </authorList>
    </citation>
    <scope>NUCLEOTIDE SEQUENCE [LARGE SCALE GENOMIC DNA]</scope>
    <source>
        <strain evidence="8 9">DSM 5350</strain>
    </source>
</reference>
<keyword evidence="3 6" id="KW-0862">Zinc</keyword>
<feature type="binding site" evidence="6">
    <location>
        <position position="29"/>
    </location>
    <ligand>
        <name>Zn(2+)</name>
        <dbReference type="ChEBI" id="CHEBI:29105"/>
    </ligand>
</feature>
<dbReference type="STRING" id="1227455.C449_07400"/>
<dbReference type="InParanoid" id="M0MIB6"/>
<evidence type="ECO:0000256" key="3">
    <source>
        <dbReference type="ARBA" id="ARBA00022833"/>
    </source>
</evidence>
<dbReference type="EMBL" id="AOMD01000018">
    <property type="protein sequence ID" value="EMA45431.1"/>
    <property type="molecule type" value="Genomic_DNA"/>
</dbReference>
<dbReference type="OrthoDB" id="5718at2157"/>
<dbReference type="InterPro" id="IPR011332">
    <property type="entry name" value="Ribosomal_zn-bd"/>
</dbReference>
<evidence type="ECO:0000313" key="9">
    <source>
        <dbReference type="Proteomes" id="UP000011669"/>
    </source>
</evidence>
<organism evidence="8 9">
    <name type="scientific">Halococcus saccharolyticus DSM 5350</name>
    <dbReference type="NCBI Taxonomy" id="1227455"/>
    <lineage>
        <taxon>Archaea</taxon>
        <taxon>Methanobacteriati</taxon>
        <taxon>Methanobacteriota</taxon>
        <taxon>Stenosarchaea group</taxon>
        <taxon>Halobacteria</taxon>
        <taxon>Halobacteriales</taxon>
        <taxon>Halococcaceae</taxon>
        <taxon>Halococcus</taxon>
    </lineage>
</organism>
<accession>M0MIB6</accession>
<evidence type="ECO:0000256" key="5">
    <source>
        <dbReference type="ARBA" id="ARBA00023274"/>
    </source>
</evidence>
<feature type="zinc finger region" description="C4-type" evidence="6">
    <location>
        <begin position="10"/>
        <end position="32"/>
    </location>
</feature>
<comment type="caution">
    <text evidence="8">The sequence shown here is derived from an EMBL/GenBank/DDBJ whole genome shotgun (WGS) entry which is preliminary data.</text>
</comment>
<dbReference type="FunCoup" id="M0MIB6">
    <property type="interactions" value="119"/>
</dbReference>
<name>M0MIB6_9EURY</name>
<dbReference type="GO" id="GO:0006412">
    <property type="term" value="P:translation"/>
    <property type="evidence" value="ECO:0007669"/>
    <property type="project" value="UniProtKB-UniRule"/>
</dbReference>
<dbReference type="Pfam" id="PF01667">
    <property type="entry name" value="Ribosomal_S27e"/>
    <property type="match status" value="1"/>
</dbReference>
<dbReference type="GO" id="GO:0005840">
    <property type="term" value="C:ribosome"/>
    <property type="evidence" value="ECO:0007669"/>
    <property type="project" value="UniProtKB-KW"/>
</dbReference>
<evidence type="ECO:0000313" key="8">
    <source>
        <dbReference type="EMBL" id="EMA45431.1"/>
    </source>
</evidence>
<keyword evidence="9" id="KW-1185">Reference proteome</keyword>
<dbReference type="HAMAP" id="MF_00371">
    <property type="entry name" value="Ribosomal_eS27"/>
    <property type="match status" value="1"/>
</dbReference>
<dbReference type="PATRIC" id="fig|1227455.4.peg.1511"/>
<feature type="binding site" evidence="6">
    <location>
        <position position="32"/>
    </location>
    <ligand>
        <name>Zn(2+)</name>
        <dbReference type="ChEBI" id="CHEBI:29105"/>
    </ligand>
</feature>
<dbReference type="PROSITE" id="PS01168">
    <property type="entry name" value="RIBOSOMAL_S27E"/>
    <property type="match status" value="1"/>
</dbReference>
<protein>
    <recommendedName>
        <fullName evidence="6">Small ribosomal subunit protein eS27</fullName>
    </recommendedName>
</protein>
<keyword evidence="6 7" id="KW-0479">Metal-binding</keyword>
<dbReference type="GO" id="GO:0003735">
    <property type="term" value="F:structural constituent of ribosome"/>
    <property type="evidence" value="ECO:0007669"/>
    <property type="project" value="InterPro"/>
</dbReference>
<dbReference type="Gene3D" id="2.20.25.100">
    <property type="entry name" value="Zn-binding ribosomal proteins"/>
    <property type="match status" value="1"/>
</dbReference>
<dbReference type="InterPro" id="IPR000592">
    <property type="entry name" value="Ribosomal_eS27"/>
</dbReference>
<gene>
    <name evidence="6 8" type="primary">rps27e</name>
    <name evidence="8" type="ORF">C449_07400</name>
</gene>
<keyword evidence="4 6" id="KW-0689">Ribosomal protein</keyword>
<evidence type="ECO:0000256" key="6">
    <source>
        <dbReference type="HAMAP-Rule" id="MF_00371"/>
    </source>
</evidence>
<dbReference type="NCBIfam" id="NF001629">
    <property type="entry name" value="PRK00415.1"/>
    <property type="match status" value="1"/>
</dbReference>
<keyword evidence="5 6" id="KW-0687">Ribonucleoprotein</keyword>
<feature type="binding site" evidence="6">
    <location>
        <position position="10"/>
    </location>
    <ligand>
        <name>Zn(2+)</name>
        <dbReference type="ChEBI" id="CHEBI:29105"/>
    </ligand>
</feature>
<keyword evidence="2 6" id="KW-0863">Zinc-finger</keyword>
<dbReference type="RefSeq" id="WP_006077336.1">
    <property type="nucleotide sequence ID" value="NZ_AOMD01000018.1"/>
</dbReference>
<feature type="binding site" evidence="6">
    <location>
        <position position="13"/>
    </location>
    <ligand>
        <name>Zn(2+)</name>
        <dbReference type="ChEBI" id="CHEBI:29105"/>
    </ligand>
</feature>
<sequence>MAGNFYAVQCPDCENEQIVFGKAASTVACAVCGTTLARSTGGDATFEGEVIETVERRDADGELADTGT</sequence>
<comment type="cofactor">
    <cofactor evidence="6 7">
        <name>Zn(2+)</name>
        <dbReference type="ChEBI" id="CHEBI:29105"/>
    </cofactor>
    <text evidence="6 7">Binds 1 zinc ion per subunit.</text>
</comment>
<dbReference type="GO" id="GO:1990904">
    <property type="term" value="C:ribonucleoprotein complex"/>
    <property type="evidence" value="ECO:0007669"/>
    <property type="project" value="UniProtKB-KW"/>
</dbReference>
<dbReference type="SUPFAM" id="SSF57829">
    <property type="entry name" value="Zn-binding ribosomal proteins"/>
    <property type="match status" value="1"/>
</dbReference>
<dbReference type="Proteomes" id="UP000011669">
    <property type="component" value="Unassembled WGS sequence"/>
</dbReference>
<comment type="similarity">
    <text evidence="1 6 7">Belongs to the eukaryotic ribosomal protein eS27 family.</text>
</comment>
<comment type="subunit">
    <text evidence="6">Part of the 30S ribosomal subunit.</text>
</comment>
<evidence type="ECO:0000256" key="2">
    <source>
        <dbReference type="ARBA" id="ARBA00022771"/>
    </source>
</evidence>
<evidence type="ECO:0000256" key="4">
    <source>
        <dbReference type="ARBA" id="ARBA00022980"/>
    </source>
</evidence>